<name>A0A1E1L3H1_9HELO</name>
<dbReference type="Proteomes" id="UP000178912">
    <property type="component" value="Unassembled WGS sequence"/>
</dbReference>
<evidence type="ECO:0000313" key="2">
    <source>
        <dbReference type="EMBL" id="CZT04980.1"/>
    </source>
</evidence>
<protein>
    <recommendedName>
        <fullName evidence="4">Endo-1,3(4)-beta-glucanase</fullName>
    </recommendedName>
</protein>
<dbReference type="OrthoDB" id="4204700at2759"/>
<feature type="compositionally biased region" description="Basic and acidic residues" evidence="1">
    <location>
        <begin position="378"/>
        <end position="402"/>
    </location>
</feature>
<evidence type="ECO:0000313" key="3">
    <source>
        <dbReference type="Proteomes" id="UP000178912"/>
    </source>
</evidence>
<feature type="compositionally biased region" description="Polar residues" evidence="1">
    <location>
        <begin position="287"/>
        <end position="296"/>
    </location>
</feature>
<feature type="compositionally biased region" description="Polar residues" evidence="1">
    <location>
        <begin position="354"/>
        <end position="377"/>
    </location>
</feature>
<feature type="region of interest" description="Disordered" evidence="1">
    <location>
        <begin position="214"/>
        <end position="415"/>
    </location>
</feature>
<dbReference type="EMBL" id="FJUX01000072">
    <property type="protein sequence ID" value="CZT04980.1"/>
    <property type="molecule type" value="Genomic_DNA"/>
</dbReference>
<evidence type="ECO:0008006" key="4">
    <source>
        <dbReference type="Google" id="ProtNLM"/>
    </source>
</evidence>
<feature type="region of interest" description="Disordered" evidence="1">
    <location>
        <begin position="1"/>
        <end position="27"/>
    </location>
</feature>
<feature type="compositionally biased region" description="Polar residues" evidence="1">
    <location>
        <begin position="241"/>
        <end position="269"/>
    </location>
</feature>
<accession>A0A1E1L3H1</accession>
<organism evidence="2 3">
    <name type="scientific">Rhynchosporium agropyri</name>
    <dbReference type="NCBI Taxonomy" id="914238"/>
    <lineage>
        <taxon>Eukaryota</taxon>
        <taxon>Fungi</taxon>
        <taxon>Dikarya</taxon>
        <taxon>Ascomycota</taxon>
        <taxon>Pezizomycotina</taxon>
        <taxon>Leotiomycetes</taxon>
        <taxon>Helotiales</taxon>
        <taxon>Ploettnerulaceae</taxon>
        <taxon>Rhynchosporium</taxon>
    </lineage>
</organism>
<proteinExistence type="predicted"/>
<reference evidence="3" key="1">
    <citation type="submission" date="2016-03" db="EMBL/GenBank/DDBJ databases">
        <authorList>
            <person name="Guldener U."/>
        </authorList>
    </citation>
    <scope>NUCLEOTIDE SEQUENCE [LARGE SCALE GENOMIC DNA]</scope>
    <source>
        <strain evidence="3">04CH-RAC-A.6.1</strain>
    </source>
</reference>
<feature type="compositionally biased region" description="Gly residues" evidence="1">
    <location>
        <begin position="223"/>
        <end position="235"/>
    </location>
</feature>
<feature type="compositionally biased region" description="Low complexity" evidence="1">
    <location>
        <begin position="270"/>
        <end position="286"/>
    </location>
</feature>
<keyword evidence="3" id="KW-1185">Reference proteome</keyword>
<evidence type="ECO:0000256" key="1">
    <source>
        <dbReference type="SAM" id="MobiDB-lite"/>
    </source>
</evidence>
<dbReference type="AlphaFoldDB" id="A0A1E1L3H1"/>
<sequence>MVLENGFASTESDSLQDGAPSSDSDPYLYSSTNYGTQNISQTYNIDISKFPRPLPIIGPLAGYTDGLITKALTQKIAASSQILHRALTQEEVDAFGYWTAKQVSIMSYGWPLGVGGGLWRCYTTADTFRMPFYKPNLEKFDPNVFPMAKLPLVRNRLAVLAWHASRAFFYGGTGNIIGQLFFGSYSMTVATVGELGDKRLKPFIDATKAMAAKKRGALPGTSGQPGVGQQQGVGMQGKQQDSASPGSITSGEQSPETSWGSMGESAQTEAQPTQRPRFRPTPAQAPLEQTSAQPSDQPFGIFDDASPTGGQGIQADIGAAPVTSQGGSSWDRLRRGGQSLKQASIPSGGAQPVSDGNSWSRVRQQVSATNDGYSYNKTEGEDLSKSEVQKDFDARVERERNGGDFVKGNGDQKRW</sequence>
<gene>
    <name evidence="2" type="ORF">RAG0_11222</name>
</gene>